<protein>
    <submittedName>
        <fullName evidence="2">GreA/GreB family elongation factor</fullName>
    </submittedName>
</protein>
<dbReference type="OrthoDB" id="667380at2"/>
<dbReference type="SUPFAM" id="SSF54534">
    <property type="entry name" value="FKBP-like"/>
    <property type="match status" value="1"/>
</dbReference>
<sequence>MSQSETDIFKEEIYNQCLAILNTKEQEFKTEIANLRDGIANDSKSSMGDKYETSREMMQQEINRLEQQLAANRQQIFNLKAVQLHSKNEQIIAGDIVNTSIGSFFISISLGEIKVANQAVFVISPASPLGKLLIGKKNGDQFEMNKNKIEILNVH</sequence>
<accession>A0A4U1BW60</accession>
<dbReference type="Gene3D" id="3.10.50.30">
    <property type="entry name" value="Transcription elongation factor, GreA/GreB, C-terminal domain"/>
    <property type="match status" value="1"/>
</dbReference>
<name>A0A4U1BW60_9SPHI</name>
<dbReference type="AlphaFoldDB" id="A0A4U1BW60"/>
<proteinExistence type="predicted"/>
<keyword evidence="3" id="KW-1185">Reference proteome</keyword>
<dbReference type="InterPro" id="IPR036953">
    <property type="entry name" value="GreA/GreB_C_sf"/>
</dbReference>
<evidence type="ECO:0000313" key="3">
    <source>
        <dbReference type="Proteomes" id="UP000308181"/>
    </source>
</evidence>
<feature type="coiled-coil region" evidence="1">
    <location>
        <begin position="48"/>
        <end position="82"/>
    </location>
</feature>
<dbReference type="GO" id="GO:0003746">
    <property type="term" value="F:translation elongation factor activity"/>
    <property type="evidence" value="ECO:0007669"/>
    <property type="project" value="UniProtKB-KW"/>
</dbReference>
<dbReference type="GO" id="GO:0032784">
    <property type="term" value="P:regulation of DNA-templated transcription elongation"/>
    <property type="evidence" value="ECO:0007669"/>
    <property type="project" value="InterPro"/>
</dbReference>
<dbReference type="EMBL" id="SWBP01000008">
    <property type="protein sequence ID" value="TKB95527.1"/>
    <property type="molecule type" value="Genomic_DNA"/>
</dbReference>
<evidence type="ECO:0000256" key="1">
    <source>
        <dbReference type="SAM" id="Coils"/>
    </source>
</evidence>
<reference evidence="2 3" key="1">
    <citation type="submission" date="2019-04" db="EMBL/GenBank/DDBJ databases">
        <title>Pedobacter sp. AR-3-17 sp. nov., isolated from Arctic soil.</title>
        <authorList>
            <person name="Dahal R.H."/>
            <person name="Kim D.-U."/>
        </authorList>
    </citation>
    <scope>NUCLEOTIDE SEQUENCE [LARGE SCALE GENOMIC DNA]</scope>
    <source>
        <strain evidence="2 3">AR-3-17</strain>
    </source>
</reference>
<keyword evidence="2" id="KW-0648">Protein biosynthesis</keyword>
<gene>
    <name evidence="2" type="ORF">FA046_16125</name>
</gene>
<keyword evidence="2" id="KW-0251">Elongation factor</keyword>
<dbReference type="Proteomes" id="UP000308181">
    <property type="component" value="Unassembled WGS sequence"/>
</dbReference>
<keyword evidence="1" id="KW-0175">Coiled coil</keyword>
<dbReference type="RefSeq" id="WP_136827573.1">
    <property type="nucleotide sequence ID" value="NZ_SWBP01000008.1"/>
</dbReference>
<organism evidence="2 3">
    <name type="scientific">Pedobacter cryophilus</name>
    <dbReference type="NCBI Taxonomy" id="2571271"/>
    <lineage>
        <taxon>Bacteria</taxon>
        <taxon>Pseudomonadati</taxon>
        <taxon>Bacteroidota</taxon>
        <taxon>Sphingobacteriia</taxon>
        <taxon>Sphingobacteriales</taxon>
        <taxon>Sphingobacteriaceae</taxon>
        <taxon>Pedobacter</taxon>
    </lineage>
</organism>
<comment type="caution">
    <text evidence="2">The sequence shown here is derived from an EMBL/GenBank/DDBJ whole genome shotgun (WGS) entry which is preliminary data.</text>
</comment>
<evidence type="ECO:0000313" key="2">
    <source>
        <dbReference type="EMBL" id="TKB95527.1"/>
    </source>
</evidence>
<dbReference type="GO" id="GO:0003677">
    <property type="term" value="F:DNA binding"/>
    <property type="evidence" value="ECO:0007669"/>
    <property type="project" value="InterPro"/>
</dbReference>